<dbReference type="InterPro" id="IPR048769">
    <property type="entry name" value="HepT-like_dom"/>
</dbReference>
<evidence type="ECO:0000259" key="1">
    <source>
        <dbReference type="Pfam" id="PF18765"/>
    </source>
</evidence>
<dbReference type="SUPFAM" id="SSF81301">
    <property type="entry name" value="Nucleotidyltransferase"/>
    <property type="match status" value="1"/>
</dbReference>
<sequence>MTLKDEQMRRRQAQEAAEACVQVLREQFGVRQVYVFGSLSGQGPWHSRSDVDIAVEGLPSREYVHALSTLYQILPEGVELDLITLEDAPPEMIARIKGEMDMPEDPKEALAKEVADELLSLGRIVDQARLVLRKLPQTPTFIEVNAAGKLIHDFYGGAERIFERIAVRLGPGLPIGESWHTLLLRGMESGVEGVRQAVIDHALALRLMDYLRFRHLFRHTYGYELEWGKLSPLVEGLEETLTLLRRQVEGFLKGL</sequence>
<dbReference type="InterPro" id="IPR041633">
    <property type="entry name" value="Polbeta"/>
</dbReference>
<dbReference type="AlphaFoldDB" id="A0A1F6CCH7"/>
<name>A0A1F6CCH7_HANXR</name>
<dbReference type="EMBL" id="MFKF01000288">
    <property type="protein sequence ID" value="OGG46701.1"/>
    <property type="molecule type" value="Genomic_DNA"/>
</dbReference>
<dbReference type="Pfam" id="PF18765">
    <property type="entry name" value="Polbeta"/>
    <property type="match status" value="1"/>
</dbReference>
<proteinExistence type="predicted"/>
<accession>A0A1F6CCH7</accession>
<evidence type="ECO:0000313" key="4">
    <source>
        <dbReference type="Proteomes" id="UP000178606"/>
    </source>
</evidence>
<dbReference type="Pfam" id="PF20797">
    <property type="entry name" value="HepT-like_2"/>
    <property type="match status" value="1"/>
</dbReference>
<feature type="domain" description="HepT-like" evidence="2">
    <location>
        <begin position="146"/>
        <end position="253"/>
    </location>
</feature>
<gene>
    <name evidence="3" type="ORF">A3F84_25210</name>
</gene>
<organism evidence="3 4">
    <name type="scientific">Handelsmanbacteria sp. (strain RIFCSPLOWO2_12_FULL_64_10)</name>
    <dbReference type="NCBI Taxonomy" id="1817868"/>
    <lineage>
        <taxon>Bacteria</taxon>
        <taxon>Candidatus Handelsmaniibacteriota</taxon>
    </lineage>
</organism>
<dbReference type="InterPro" id="IPR043519">
    <property type="entry name" value="NT_sf"/>
</dbReference>
<evidence type="ECO:0000313" key="3">
    <source>
        <dbReference type="EMBL" id="OGG46701.1"/>
    </source>
</evidence>
<protein>
    <submittedName>
        <fullName evidence="3">Uncharacterized protein</fullName>
    </submittedName>
</protein>
<dbReference type="Proteomes" id="UP000178606">
    <property type="component" value="Unassembled WGS sequence"/>
</dbReference>
<dbReference type="CDD" id="cd05403">
    <property type="entry name" value="NT_KNTase_like"/>
    <property type="match status" value="1"/>
</dbReference>
<dbReference type="Gene3D" id="3.30.460.10">
    <property type="entry name" value="Beta Polymerase, domain 2"/>
    <property type="match status" value="1"/>
</dbReference>
<comment type="caution">
    <text evidence="3">The sequence shown here is derived from an EMBL/GenBank/DDBJ whole genome shotgun (WGS) entry which is preliminary data.</text>
</comment>
<reference evidence="3 4" key="1">
    <citation type="journal article" date="2016" name="Nat. Commun.">
        <title>Thousands of microbial genomes shed light on interconnected biogeochemical processes in an aquifer system.</title>
        <authorList>
            <person name="Anantharaman K."/>
            <person name="Brown C.T."/>
            <person name="Hug L.A."/>
            <person name="Sharon I."/>
            <person name="Castelle C.J."/>
            <person name="Probst A.J."/>
            <person name="Thomas B.C."/>
            <person name="Singh A."/>
            <person name="Wilkins M.J."/>
            <person name="Karaoz U."/>
            <person name="Brodie E.L."/>
            <person name="Williams K.H."/>
            <person name="Hubbard S.S."/>
            <person name="Banfield J.F."/>
        </authorList>
    </citation>
    <scope>NUCLEOTIDE SEQUENCE [LARGE SCALE GENOMIC DNA]</scope>
    <source>
        <strain evidence="4">RIFCSPLOWO2_12_FULL_64_10</strain>
    </source>
</reference>
<evidence type="ECO:0000259" key="2">
    <source>
        <dbReference type="Pfam" id="PF20797"/>
    </source>
</evidence>
<feature type="domain" description="Polymerase beta nucleotidyltransferase" evidence="1">
    <location>
        <begin position="19"/>
        <end position="97"/>
    </location>
</feature>